<organism evidence="6 7">
    <name type="scientific">Durusdinium trenchii</name>
    <dbReference type="NCBI Taxonomy" id="1381693"/>
    <lineage>
        <taxon>Eukaryota</taxon>
        <taxon>Sar</taxon>
        <taxon>Alveolata</taxon>
        <taxon>Dinophyceae</taxon>
        <taxon>Suessiales</taxon>
        <taxon>Symbiodiniaceae</taxon>
        <taxon>Durusdinium</taxon>
    </lineage>
</organism>
<dbReference type="SUPFAM" id="SSF52343">
    <property type="entry name" value="Ferredoxin reductase-like, C-terminal NADP-linked domain"/>
    <property type="match status" value="1"/>
</dbReference>
<name>A0ABP0IIH1_9DINO</name>
<comment type="caution">
    <text evidence="6">The sequence shown here is derived from an EMBL/GenBank/DDBJ whole genome shotgun (WGS) entry which is preliminary data.</text>
</comment>
<accession>A0ABP0IIH1</accession>
<dbReference type="Gene3D" id="3.40.30.10">
    <property type="entry name" value="Glutaredoxin"/>
    <property type="match status" value="1"/>
</dbReference>
<evidence type="ECO:0000256" key="1">
    <source>
        <dbReference type="ARBA" id="ARBA00001974"/>
    </source>
</evidence>
<evidence type="ECO:0000256" key="3">
    <source>
        <dbReference type="ARBA" id="ARBA00022827"/>
    </source>
</evidence>
<dbReference type="PANTHER" id="PTHR19370:SF184">
    <property type="entry name" value="NADH-CYTOCHROME B5 REDUCTASE-LIKE"/>
    <property type="match status" value="1"/>
</dbReference>
<dbReference type="Gene3D" id="2.40.30.10">
    <property type="entry name" value="Translation factors"/>
    <property type="match status" value="1"/>
</dbReference>
<dbReference type="Gene3D" id="3.40.50.80">
    <property type="entry name" value="Nucleotide-binding domain of ferredoxin-NADP reductase (FNR) module"/>
    <property type="match status" value="1"/>
</dbReference>
<proteinExistence type="predicted"/>
<keyword evidence="3" id="KW-0274">FAD</keyword>
<dbReference type="SUPFAM" id="SSF52833">
    <property type="entry name" value="Thioredoxin-like"/>
    <property type="match status" value="1"/>
</dbReference>
<keyword evidence="2" id="KW-0285">Flavoprotein</keyword>
<protein>
    <recommendedName>
        <fullName evidence="5">Flavoprotein pyridine nucleotide cytochrome reductase-like FAD-binding domain-containing protein</fullName>
    </recommendedName>
</protein>
<gene>
    <name evidence="6" type="ORF">SCF082_LOCUS7024</name>
</gene>
<keyword evidence="4" id="KW-0560">Oxidoreductase</keyword>
<dbReference type="Pfam" id="PF00970">
    <property type="entry name" value="FAD_binding_6"/>
    <property type="match status" value="1"/>
</dbReference>
<dbReference type="CDD" id="cd02980">
    <property type="entry name" value="TRX_Fd_family"/>
    <property type="match status" value="1"/>
</dbReference>
<comment type="cofactor">
    <cofactor evidence="1">
        <name>FAD</name>
        <dbReference type="ChEBI" id="CHEBI:57692"/>
    </cofactor>
</comment>
<evidence type="ECO:0000256" key="2">
    <source>
        <dbReference type="ARBA" id="ARBA00022630"/>
    </source>
</evidence>
<feature type="domain" description="Flavoprotein pyridine nucleotide cytochrome reductase-like FAD-binding" evidence="5">
    <location>
        <begin position="477"/>
        <end position="525"/>
    </location>
</feature>
<dbReference type="SUPFAM" id="SSF63380">
    <property type="entry name" value="Riboflavin synthase domain-like"/>
    <property type="match status" value="1"/>
</dbReference>
<keyword evidence="7" id="KW-1185">Reference proteome</keyword>
<dbReference type="Proteomes" id="UP001642464">
    <property type="component" value="Unassembled WGS sequence"/>
</dbReference>
<dbReference type="InterPro" id="IPR039261">
    <property type="entry name" value="FNR_nucleotide-bd"/>
</dbReference>
<dbReference type="PANTHER" id="PTHR19370">
    <property type="entry name" value="NADH-CYTOCHROME B5 REDUCTASE"/>
    <property type="match status" value="1"/>
</dbReference>
<evidence type="ECO:0000313" key="6">
    <source>
        <dbReference type="EMBL" id="CAK9001646.1"/>
    </source>
</evidence>
<reference evidence="6 7" key="1">
    <citation type="submission" date="2024-02" db="EMBL/GenBank/DDBJ databases">
        <authorList>
            <person name="Chen Y."/>
            <person name="Shah S."/>
            <person name="Dougan E. K."/>
            <person name="Thang M."/>
            <person name="Chan C."/>
        </authorList>
    </citation>
    <scope>NUCLEOTIDE SEQUENCE [LARGE SCALE GENOMIC DNA]</scope>
</reference>
<evidence type="ECO:0000313" key="7">
    <source>
        <dbReference type="Proteomes" id="UP001642464"/>
    </source>
</evidence>
<dbReference type="InterPro" id="IPR001834">
    <property type="entry name" value="CBR-like"/>
</dbReference>
<dbReference type="EMBL" id="CAXAMM010003903">
    <property type="protein sequence ID" value="CAK9001646.1"/>
    <property type="molecule type" value="Genomic_DNA"/>
</dbReference>
<evidence type="ECO:0000259" key="5">
    <source>
        <dbReference type="Pfam" id="PF00970"/>
    </source>
</evidence>
<dbReference type="InterPro" id="IPR036249">
    <property type="entry name" value="Thioredoxin-like_sf"/>
</dbReference>
<dbReference type="InterPro" id="IPR017938">
    <property type="entry name" value="Riboflavin_synthase-like_b-brl"/>
</dbReference>
<sequence>MFRCMRDSKQTEKAEKLNEAINELRDGLKALTTELRNGAGSSGAKLKGKSSSMNASFVSTSIPIGKDLEAAGLTPAAFSEATPGSVLADPANEIVAHVWPQVSHWATEFLLKEVGPAIHSALPESLSGGIDPDRCHLGHEAVKFSSIKIFEPWSGVMHAVSAAPLAARAEVFPPSDAMAEILVCQANSCRQGGSQAVLLEIEELAKALNCTVKPVGCLGACDQAPAALVLKAGRERICTRIKSVEKSAEVVQHATGRTLDLRDPDMLQRFTSVRRVRIRQQACQESKWNAALAGISEEIAQSSGMRRWQLRIEYGQLLRRAGLFEEAMTEVSEVHKAFPTSIEVLMEFAQILSKLGRVEHITDLEAHVRSICCDPEDVRLEMELILRLGRLKAEAVEVTETPIDVREPRIEGYAIWSLRDVTLVSKHSAIYHFVSKDRQRGTPNPRGRGRTVWPKTWHVTLLARLGANSEGPLPWIERDYTPISTAKEWEQGQCDILIKIYNDGQATSWLQQQPLGIRIWFSQPVKTLSVPSLLPDLDQAPFRPASYLLLLAGTGIVAAAQVLHHAERGKCFGSSPTINSPIRLVHSCRSDDVLMSFELLDWCTKGLLKSWTLLLTEAEAGMTPFPDVQDADLTNCASTPNVAILRSRVSCELIRKELNFCPRPCRVLVSGPAGFNAACQSMLREVGFESDAVTILSA</sequence>
<dbReference type="InterPro" id="IPR008333">
    <property type="entry name" value="Cbr1-like_FAD-bd_dom"/>
</dbReference>
<evidence type="ECO:0000256" key="4">
    <source>
        <dbReference type="ARBA" id="ARBA00023002"/>
    </source>
</evidence>